<evidence type="ECO:0000256" key="5">
    <source>
        <dbReference type="ARBA" id="ARBA00013191"/>
    </source>
</evidence>
<dbReference type="Pfam" id="PF00109">
    <property type="entry name" value="ketoacyl-synt"/>
    <property type="match status" value="1"/>
</dbReference>
<dbReference type="InterPro" id="IPR016039">
    <property type="entry name" value="Thiolase-like"/>
</dbReference>
<evidence type="ECO:0000256" key="2">
    <source>
        <dbReference type="ARBA" id="ARBA00005189"/>
    </source>
</evidence>
<evidence type="ECO:0000256" key="1">
    <source>
        <dbReference type="ARBA" id="ARBA00004496"/>
    </source>
</evidence>
<dbReference type="AlphaFoldDB" id="A0A4R6XRM8"/>
<comment type="pathway">
    <text evidence="2">Lipid metabolism.</text>
</comment>
<dbReference type="Pfam" id="PF02801">
    <property type="entry name" value="Ketoacyl-synt_C"/>
    <property type="match status" value="1"/>
</dbReference>
<dbReference type="GO" id="GO:0004315">
    <property type="term" value="F:3-oxoacyl-[acyl-carrier-protein] synthase activity"/>
    <property type="evidence" value="ECO:0007669"/>
    <property type="project" value="UniProtKB-EC"/>
</dbReference>
<evidence type="ECO:0000256" key="8">
    <source>
        <dbReference type="ARBA" id="ARBA00023315"/>
    </source>
</evidence>
<dbReference type="CDD" id="cd00834">
    <property type="entry name" value="KAS_I_II"/>
    <property type="match status" value="1"/>
</dbReference>
<comment type="catalytic activity">
    <reaction evidence="13">
        <text>a fatty acyl-[ACP] + malonyl-[ACP] + H(+) = a 3-oxoacyl-[ACP] + holo-[ACP] + CO2</text>
        <dbReference type="Rhea" id="RHEA:22836"/>
        <dbReference type="Rhea" id="RHEA-COMP:9623"/>
        <dbReference type="Rhea" id="RHEA-COMP:9685"/>
        <dbReference type="Rhea" id="RHEA-COMP:9916"/>
        <dbReference type="Rhea" id="RHEA-COMP:14125"/>
        <dbReference type="ChEBI" id="CHEBI:15378"/>
        <dbReference type="ChEBI" id="CHEBI:16526"/>
        <dbReference type="ChEBI" id="CHEBI:64479"/>
        <dbReference type="ChEBI" id="CHEBI:78449"/>
        <dbReference type="ChEBI" id="CHEBI:78776"/>
        <dbReference type="ChEBI" id="CHEBI:138651"/>
        <dbReference type="EC" id="2.3.1.41"/>
    </reaction>
    <physiologicalReaction direction="left-to-right" evidence="13">
        <dbReference type="Rhea" id="RHEA:22837"/>
    </physiologicalReaction>
</comment>
<gene>
    <name evidence="16" type="ORF">C8D91_1046</name>
</gene>
<organism evidence="16 17">
    <name type="scientific">Marinicella litoralis</name>
    <dbReference type="NCBI Taxonomy" id="644220"/>
    <lineage>
        <taxon>Bacteria</taxon>
        <taxon>Pseudomonadati</taxon>
        <taxon>Pseudomonadota</taxon>
        <taxon>Gammaproteobacteria</taxon>
        <taxon>Lysobacterales</taxon>
        <taxon>Marinicellaceae</taxon>
        <taxon>Marinicella</taxon>
    </lineage>
</organism>
<feature type="domain" description="Ketosynthase family 3 (KS3)" evidence="15">
    <location>
        <begin position="5"/>
        <end position="424"/>
    </location>
</feature>
<dbReference type="InterPro" id="IPR020841">
    <property type="entry name" value="PKS_Beta-ketoAc_synthase_dom"/>
</dbReference>
<dbReference type="PANTHER" id="PTHR11712:SF306">
    <property type="entry name" value="3-OXOACYL-[ACYL-CARRIER-PROTEIN] SYNTHASE 1"/>
    <property type="match status" value="1"/>
</dbReference>
<comment type="similarity">
    <text evidence="3 14">Belongs to the thiolase-like superfamily. Beta-ketoacyl-ACP synthases family.</text>
</comment>
<dbReference type="Proteomes" id="UP000295724">
    <property type="component" value="Unassembled WGS sequence"/>
</dbReference>
<evidence type="ECO:0000256" key="4">
    <source>
        <dbReference type="ARBA" id="ARBA00011738"/>
    </source>
</evidence>
<keyword evidence="8" id="KW-0012">Acyltransferase</keyword>
<dbReference type="SUPFAM" id="SSF53901">
    <property type="entry name" value="Thiolase-like"/>
    <property type="match status" value="2"/>
</dbReference>
<dbReference type="OrthoDB" id="9808669at2"/>
<evidence type="ECO:0000259" key="15">
    <source>
        <dbReference type="PROSITE" id="PS52004"/>
    </source>
</evidence>
<dbReference type="InterPro" id="IPR000794">
    <property type="entry name" value="Beta-ketoacyl_synthase"/>
</dbReference>
<dbReference type="InterPro" id="IPR014030">
    <property type="entry name" value="Ketoacyl_synth_N"/>
</dbReference>
<dbReference type="PROSITE" id="PS52004">
    <property type="entry name" value="KS3_2"/>
    <property type="match status" value="1"/>
</dbReference>
<evidence type="ECO:0000256" key="12">
    <source>
        <dbReference type="ARBA" id="ARBA00048121"/>
    </source>
</evidence>
<evidence type="ECO:0000256" key="9">
    <source>
        <dbReference type="ARBA" id="ARBA00039450"/>
    </source>
</evidence>
<evidence type="ECO:0000256" key="3">
    <source>
        <dbReference type="ARBA" id="ARBA00008467"/>
    </source>
</evidence>
<dbReference type="EMBL" id="SNZB01000002">
    <property type="protein sequence ID" value="TDR22555.1"/>
    <property type="molecule type" value="Genomic_DNA"/>
</dbReference>
<reference evidence="16 17" key="1">
    <citation type="submission" date="2019-03" db="EMBL/GenBank/DDBJ databases">
        <title>Genomic Encyclopedia of Type Strains, Phase IV (KMG-IV): sequencing the most valuable type-strain genomes for metagenomic binning, comparative biology and taxonomic classification.</title>
        <authorList>
            <person name="Goeker M."/>
        </authorList>
    </citation>
    <scope>NUCLEOTIDE SEQUENCE [LARGE SCALE GENOMIC DNA]</scope>
    <source>
        <strain evidence="16 17">DSM 25488</strain>
    </source>
</reference>
<protein>
    <recommendedName>
        <fullName evidence="9">3-oxoacyl-[acyl-carrier-protein] synthase 1</fullName>
        <ecNumber evidence="5">2.3.1.41</ecNumber>
    </recommendedName>
    <alternativeName>
        <fullName evidence="10">3-oxoacyl-[acyl-carrier-protein] synthase I</fullName>
    </alternativeName>
    <alternativeName>
        <fullName evidence="11">Beta-ketoacyl-ACP synthase I</fullName>
    </alternativeName>
</protein>
<proteinExistence type="inferred from homology"/>
<dbReference type="Gene3D" id="3.40.47.10">
    <property type="match status" value="1"/>
</dbReference>
<keyword evidence="7 14" id="KW-0808">Transferase</keyword>
<evidence type="ECO:0000313" key="16">
    <source>
        <dbReference type="EMBL" id="TDR22555.1"/>
    </source>
</evidence>
<comment type="subunit">
    <text evidence="4">Homodimer.</text>
</comment>
<dbReference type="InterPro" id="IPR014031">
    <property type="entry name" value="Ketoacyl_synth_C"/>
</dbReference>
<evidence type="ECO:0000256" key="7">
    <source>
        <dbReference type="ARBA" id="ARBA00022679"/>
    </source>
</evidence>
<name>A0A4R6XRM8_9GAMM</name>
<evidence type="ECO:0000256" key="14">
    <source>
        <dbReference type="RuleBase" id="RU003694"/>
    </source>
</evidence>
<dbReference type="SMART" id="SM00825">
    <property type="entry name" value="PKS_KS"/>
    <property type="match status" value="1"/>
</dbReference>
<dbReference type="PANTHER" id="PTHR11712">
    <property type="entry name" value="POLYKETIDE SYNTHASE-RELATED"/>
    <property type="match status" value="1"/>
</dbReference>
<evidence type="ECO:0000256" key="10">
    <source>
        <dbReference type="ARBA" id="ARBA00041620"/>
    </source>
</evidence>
<evidence type="ECO:0000256" key="6">
    <source>
        <dbReference type="ARBA" id="ARBA00022490"/>
    </source>
</evidence>
<accession>A0A4R6XRM8</accession>
<dbReference type="RefSeq" id="WP_099019189.1">
    <property type="nucleotide sequence ID" value="NZ_NIHB01000002.1"/>
</dbReference>
<comment type="subcellular location">
    <subcellularLocation>
        <location evidence="1">Cytoplasm</location>
    </subcellularLocation>
</comment>
<dbReference type="GO" id="GO:0006633">
    <property type="term" value="P:fatty acid biosynthetic process"/>
    <property type="evidence" value="ECO:0007669"/>
    <property type="project" value="TreeGrafter"/>
</dbReference>
<comment type="catalytic activity">
    <reaction evidence="12">
        <text>(3Z)-decenoyl-[ACP] + malonyl-[ACP] + H(+) = 3-oxo-(5Z)-dodecenoyl-[ACP] + holo-[ACP] + CO2</text>
        <dbReference type="Rhea" id="RHEA:54940"/>
        <dbReference type="Rhea" id="RHEA-COMP:9623"/>
        <dbReference type="Rhea" id="RHEA-COMP:9685"/>
        <dbReference type="Rhea" id="RHEA-COMP:9927"/>
        <dbReference type="Rhea" id="RHEA-COMP:14042"/>
        <dbReference type="ChEBI" id="CHEBI:15378"/>
        <dbReference type="ChEBI" id="CHEBI:16526"/>
        <dbReference type="ChEBI" id="CHEBI:64479"/>
        <dbReference type="ChEBI" id="CHEBI:78449"/>
        <dbReference type="ChEBI" id="CHEBI:78798"/>
        <dbReference type="ChEBI" id="CHEBI:138410"/>
    </reaction>
    <physiologicalReaction direction="left-to-right" evidence="12">
        <dbReference type="Rhea" id="RHEA:54941"/>
    </physiologicalReaction>
</comment>
<evidence type="ECO:0000256" key="13">
    <source>
        <dbReference type="ARBA" id="ARBA00048506"/>
    </source>
</evidence>
<comment type="caution">
    <text evidence="16">The sequence shown here is derived from an EMBL/GenBank/DDBJ whole genome shotgun (WGS) entry which is preliminary data.</text>
</comment>
<keyword evidence="6" id="KW-0963">Cytoplasm</keyword>
<dbReference type="EC" id="2.3.1.41" evidence="5"/>
<keyword evidence="17" id="KW-1185">Reference proteome</keyword>
<evidence type="ECO:0000313" key="17">
    <source>
        <dbReference type="Proteomes" id="UP000295724"/>
    </source>
</evidence>
<evidence type="ECO:0000256" key="11">
    <source>
        <dbReference type="ARBA" id="ARBA00042143"/>
    </source>
</evidence>
<sequence>MNEQKERVVITGMGVVAPNGHGLAAYEQALRNGVSGIRHQPHLAEHKFACQVGGIPQGMEEIKLQYLSEESLLAMNEAMVFGAVAAIDCWRDAKLPEPGSCGDEVDWDTGAIIGTGISGLDTIGEKLVPLTDAGKVRRLGSTMVEQVMASSSSANIGGILGLGGQVTTNSSACTTGTEAIANGYHTIQMGHSKRVLVGGTEGASIYSWAGFDAMRVLSRSYNDNPEQASRPMSASAGGFVPGSGAGMLMLESLSSAEARGAYIYAEVLGVDVNCGGQRNGGSTTFPNPVGVQRCIQTALKRAGINGSEVDLINGHLTATMADPYEVKNWQQALNCEPQDLPLINSTKSMIGHALGAAGGLECVAAVLQLDKGFVHGSLNCADIHPDLMPFANSIVQKTQASDAQVLAKASFGFGDVNACVVFKKFN</sequence>
<dbReference type="GO" id="GO:0005829">
    <property type="term" value="C:cytosol"/>
    <property type="evidence" value="ECO:0007669"/>
    <property type="project" value="TreeGrafter"/>
</dbReference>